<dbReference type="EMBL" id="AYSV01000078">
    <property type="protein sequence ID" value="ETD72102.1"/>
    <property type="molecule type" value="Genomic_DNA"/>
</dbReference>
<dbReference type="GO" id="GO:0003677">
    <property type="term" value="F:DNA binding"/>
    <property type="evidence" value="ECO:0007669"/>
    <property type="project" value="UniProtKB-KW"/>
</dbReference>
<evidence type="ECO:0000313" key="6">
    <source>
        <dbReference type="EMBL" id="ETD72102.1"/>
    </source>
</evidence>
<dbReference type="NCBIfam" id="TIGR02937">
    <property type="entry name" value="sigma70-ECF"/>
    <property type="match status" value="1"/>
</dbReference>
<evidence type="ECO:0000256" key="2">
    <source>
        <dbReference type="ARBA" id="ARBA00023082"/>
    </source>
</evidence>
<feature type="domain" description="RNA polymerase sigma factor 70 region 4 type 2" evidence="5">
    <location>
        <begin position="84"/>
        <end position="136"/>
    </location>
</feature>
<evidence type="ECO:0000256" key="3">
    <source>
        <dbReference type="ARBA" id="ARBA00023125"/>
    </source>
</evidence>
<dbReference type="PANTHER" id="PTHR43133">
    <property type="entry name" value="RNA POLYMERASE ECF-TYPE SIGMA FACTO"/>
    <property type="match status" value="1"/>
</dbReference>
<dbReference type="RefSeq" id="WP_023950786.1">
    <property type="nucleotide sequence ID" value="NZ_AYSV01000078.1"/>
</dbReference>
<dbReference type="Gene3D" id="1.10.10.10">
    <property type="entry name" value="Winged helix-like DNA-binding domain superfamily/Winged helix DNA-binding domain"/>
    <property type="match status" value="1"/>
</dbReference>
<dbReference type="GO" id="GO:0016987">
    <property type="term" value="F:sigma factor activity"/>
    <property type="evidence" value="ECO:0007669"/>
    <property type="project" value="UniProtKB-KW"/>
</dbReference>
<dbReference type="SUPFAM" id="SSF88659">
    <property type="entry name" value="Sigma3 and sigma4 domains of RNA polymerase sigma factors"/>
    <property type="match status" value="1"/>
</dbReference>
<keyword evidence="1" id="KW-0805">Transcription regulation</keyword>
<dbReference type="AlphaFoldDB" id="V8G8T9"/>
<organism evidence="6 7">
    <name type="scientific">Pelistega indica</name>
    <dbReference type="NCBI Taxonomy" id="1414851"/>
    <lineage>
        <taxon>Bacteria</taxon>
        <taxon>Pseudomonadati</taxon>
        <taxon>Pseudomonadota</taxon>
        <taxon>Betaproteobacteria</taxon>
        <taxon>Burkholderiales</taxon>
        <taxon>Alcaligenaceae</taxon>
        <taxon>Pelistega</taxon>
    </lineage>
</organism>
<dbReference type="GO" id="GO:0006352">
    <property type="term" value="P:DNA-templated transcription initiation"/>
    <property type="evidence" value="ECO:0007669"/>
    <property type="project" value="InterPro"/>
</dbReference>
<reference evidence="6 7" key="1">
    <citation type="submission" date="2013-11" db="EMBL/GenBank/DDBJ databases">
        <title>Genomic analysis of Pelistega sp. HM-7.</title>
        <authorList>
            <person name="Kumbhare S.V."/>
            <person name="Shetty S.A."/>
            <person name="Sharma O."/>
            <person name="Dhotre D.P."/>
        </authorList>
    </citation>
    <scope>NUCLEOTIDE SEQUENCE [LARGE SCALE GENOMIC DNA]</scope>
    <source>
        <strain evidence="6 7">HM-7</strain>
    </source>
</reference>
<comment type="caution">
    <text evidence="6">The sequence shown here is derived from an EMBL/GenBank/DDBJ whole genome shotgun (WGS) entry which is preliminary data.</text>
</comment>
<gene>
    <name evidence="6" type="ORF">V757_06065</name>
</gene>
<evidence type="ECO:0000256" key="4">
    <source>
        <dbReference type="ARBA" id="ARBA00023163"/>
    </source>
</evidence>
<proteinExistence type="predicted"/>
<name>V8G8T9_9BURK</name>
<dbReference type="InterPro" id="IPR036388">
    <property type="entry name" value="WH-like_DNA-bd_sf"/>
</dbReference>
<dbReference type="InterPro" id="IPR013249">
    <property type="entry name" value="RNA_pol_sigma70_r4_t2"/>
</dbReference>
<keyword evidence="4" id="KW-0804">Transcription</keyword>
<dbReference type="InterPro" id="IPR039425">
    <property type="entry name" value="RNA_pol_sigma-70-like"/>
</dbReference>
<keyword evidence="2" id="KW-0731">Sigma factor</keyword>
<dbReference type="InterPro" id="IPR014284">
    <property type="entry name" value="RNA_pol_sigma-70_dom"/>
</dbReference>
<accession>V8G8T9</accession>
<protein>
    <submittedName>
        <fullName evidence="6">RNA polymerase sigma factor</fullName>
    </submittedName>
</protein>
<dbReference type="InterPro" id="IPR013324">
    <property type="entry name" value="RNA_pol_sigma_r3/r4-like"/>
</dbReference>
<evidence type="ECO:0000313" key="7">
    <source>
        <dbReference type="Proteomes" id="UP000018766"/>
    </source>
</evidence>
<dbReference type="Pfam" id="PF08281">
    <property type="entry name" value="Sigma70_r4_2"/>
    <property type="match status" value="1"/>
</dbReference>
<dbReference type="Proteomes" id="UP000018766">
    <property type="component" value="Unassembled WGS sequence"/>
</dbReference>
<sequence>MLYLKKEAELSQITHLSAYAFGILKYKILDRLRLKYHQRTTVIVEQEEDIDSLLFTENGHWEKGVLSTDWESPESLVENNDFLRIVDLCIDNLPQKIAQVFSLKEFLDCQPQEICDLMGLSKSDYWQCLSRARKRLQLCLNEKWFNRI</sequence>
<evidence type="ECO:0000259" key="5">
    <source>
        <dbReference type="Pfam" id="PF08281"/>
    </source>
</evidence>
<evidence type="ECO:0000256" key="1">
    <source>
        <dbReference type="ARBA" id="ARBA00023015"/>
    </source>
</evidence>
<keyword evidence="3" id="KW-0238">DNA-binding</keyword>
<keyword evidence="7" id="KW-1185">Reference proteome</keyword>
<dbReference type="PANTHER" id="PTHR43133:SF8">
    <property type="entry name" value="RNA POLYMERASE SIGMA FACTOR HI_1459-RELATED"/>
    <property type="match status" value="1"/>
</dbReference>